<dbReference type="STRING" id="5098.A0A507QRE9"/>
<gene>
    <name evidence="1" type="ORF">MPDQ_001399</name>
</gene>
<evidence type="ECO:0000313" key="2">
    <source>
        <dbReference type="Proteomes" id="UP000319663"/>
    </source>
</evidence>
<comment type="caution">
    <text evidence="1">The sequence shown here is derived from an EMBL/GenBank/DDBJ whole genome shotgun (WGS) entry which is preliminary data.</text>
</comment>
<keyword evidence="2" id="KW-1185">Reference proteome</keyword>
<accession>A0A507QRE9</accession>
<dbReference type="AlphaFoldDB" id="A0A507QRE9"/>
<proteinExistence type="predicted"/>
<name>A0A507QRE9_MONPU</name>
<sequence>MSNITELREKIFERTEAQRLVIKVHTEKLDSHDYRVSASKFVNEIFPNWEHDNRVRFLAIEIRGDRTFFAIDINNFDYNFDTAHETKTILPVYAVWQHKRKGWFTVRWPQEDGPLATKLAELHTLNGFDAITPFLADYNTRVVYDNPRDLSTNRQRLHAELPLNPSNE</sequence>
<organism evidence="1 2">
    <name type="scientific">Monascus purpureus</name>
    <name type="common">Red mold</name>
    <name type="synonym">Monascus anka</name>
    <dbReference type="NCBI Taxonomy" id="5098"/>
    <lineage>
        <taxon>Eukaryota</taxon>
        <taxon>Fungi</taxon>
        <taxon>Dikarya</taxon>
        <taxon>Ascomycota</taxon>
        <taxon>Pezizomycotina</taxon>
        <taxon>Eurotiomycetes</taxon>
        <taxon>Eurotiomycetidae</taxon>
        <taxon>Eurotiales</taxon>
        <taxon>Aspergillaceae</taxon>
        <taxon>Monascus</taxon>
    </lineage>
</organism>
<evidence type="ECO:0000313" key="1">
    <source>
        <dbReference type="EMBL" id="TQB69775.1"/>
    </source>
</evidence>
<protein>
    <submittedName>
        <fullName evidence="1">Uncharacterized protein</fullName>
    </submittedName>
</protein>
<dbReference type="Proteomes" id="UP000319663">
    <property type="component" value="Unassembled WGS sequence"/>
</dbReference>
<reference evidence="1 2" key="1">
    <citation type="submission" date="2019-06" db="EMBL/GenBank/DDBJ databases">
        <title>Wine fermentation using esterase from Monascus purpureus.</title>
        <authorList>
            <person name="Geng C."/>
            <person name="Zhang Y."/>
        </authorList>
    </citation>
    <scope>NUCLEOTIDE SEQUENCE [LARGE SCALE GENOMIC DNA]</scope>
    <source>
        <strain evidence="1">HQ1</strain>
    </source>
</reference>
<dbReference type="EMBL" id="VIFY01000137">
    <property type="protein sequence ID" value="TQB69775.1"/>
    <property type="molecule type" value="Genomic_DNA"/>
</dbReference>